<gene>
    <name evidence="5" type="ORF">GNP93_24895</name>
</gene>
<feature type="domain" description="Recombinase" evidence="3">
    <location>
        <begin position="9"/>
        <end position="86"/>
    </location>
</feature>
<accession>A0A7X2ZFA6</accession>
<dbReference type="PANTHER" id="PTHR30461">
    <property type="entry name" value="DNA-INVERTASE FROM LAMBDOID PROPHAGE"/>
    <property type="match status" value="1"/>
</dbReference>
<evidence type="ECO:0008006" key="7">
    <source>
        <dbReference type="Google" id="ProtNLM"/>
    </source>
</evidence>
<keyword evidence="2" id="KW-0233">DNA recombination</keyword>
<reference evidence="5 6" key="1">
    <citation type="submission" date="2019-11" db="EMBL/GenBank/DDBJ databases">
        <title>Draft genome sequences of five Paenibacillus species of dairy origin.</title>
        <authorList>
            <person name="Olajide A.M."/>
            <person name="Chen S."/>
            <person name="Lapointe G."/>
        </authorList>
    </citation>
    <scope>NUCLEOTIDE SEQUENCE [LARGE SCALE GENOMIC DNA]</scope>
    <source>
        <strain evidence="5 6">2CS3</strain>
    </source>
</reference>
<dbReference type="InterPro" id="IPR011109">
    <property type="entry name" value="DNA_bind_recombinase_dom"/>
</dbReference>
<dbReference type="GO" id="GO:0000150">
    <property type="term" value="F:DNA strand exchange activity"/>
    <property type="evidence" value="ECO:0007669"/>
    <property type="project" value="InterPro"/>
</dbReference>
<dbReference type="PANTHER" id="PTHR30461:SF2">
    <property type="entry name" value="SERINE RECOMBINASE PINE-RELATED"/>
    <property type="match status" value="1"/>
</dbReference>
<dbReference type="Gene3D" id="3.90.1750.20">
    <property type="entry name" value="Putative Large Serine Recombinase, Chain B, Domain 2"/>
    <property type="match status" value="1"/>
</dbReference>
<evidence type="ECO:0000256" key="1">
    <source>
        <dbReference type="ARBA" id="ARBA00023125"/>
    </source>
</evidence>
<dbReference type="RefSeq" id="WP_155615743.1">
    <property type="nucleotide sequence ID" value="NZ_WNZX01000034.1"/>
</dbReference>
<comment type="caution">
    <text evidence="5">The sequence shown here is derived from an EMBL/GenBank/DDBJ whole genome shotgun (WGS) entry which is preliminary data.</text>
</comment>
<feature type="domain" description="Recombinase zinc beta ribbon" evidence="4">
    <location>
        <begin position="99"/>
        <end position="153"/>
    </location>
</feature>
<evidence type="ECO:0000313" key="6">
    <source>
        <dbReference type="Proteomes" id="UP000450917"/>
    </source>
</evidence>
<dbReference type="Pfam" id="PF13408">
    <property type="entry name" value="Zn_ribbon_recom"/>
    <property type="match status" value="1"/>
</dbReference>
<sequence length="231" mass="26431">MLRPGKPRRLDKPISWSENAVHRILTSEIHLGYVIYGKTSGSGHKNKRTAPLMEKPEEEWIKVRGNHAVLKTEEEHTEILSALSRRKLVPTKARKMAYPLSGLVRCGKCGYNMAFTFKTSNQKVSLKTCQHADHVGNRCRNSGVSAEVIYNALNHFLTEYEDRLRGEELTSEDEHDLKNLIASKENKIEQLKSGFDRITDLYIMGTLNKEQVKVKTDELSAQIQRKQNELK</sequence>
<dbReference type="EMBL" id="WNZX01000034">
    <property type="protein sequence ID" value="MUG73847.1"/>
    <property type="molecule type" value="Genomic_DNA"/>
</dbReference>
<dbReference type="Pfam" id="PF07508">
    <property type="entry name" value="Recombinase"/>
    <property type="match status" value="1"/>
</dbReference>
<name>A0A7X2ZFA6_9BACL</name>
<dbReference type="Proteomes" id="UP000450917">
    <property type="component" value="Unassembled WGS sequence"/>
</dbReference>
<protein>
    <recommendedName>
        <fullName evidence="7">Recombinase domain-containing protein</fullName>
    </recommendedName>
</protein>
<dbReference type="AlphaFoldDB" id="A0A7X2ZFA6"/>
<proteinExistence type="predicted"/>
<evidence type="ECO:0000256" key="2">
    <source>
        <dbReference type="ARBA" id="ARBA00023172"/>
    </source>
</evidence>
<keyword evidence="6" id="KW-1185">Reference proteome</keyword>
<dbReference type="InterPro" id="IPR050639">
    <property type="entry name" value="SSR_resolvase"/>
</dbReference>
<dbReference type="InterPro" id="IPR025827">
    <property type="entry name" value="Zn_ribbon_recom_dom"/>
</dbReference>
<evidence type="ECO:0000259" key="4">
    <source>
        <dbReference type="Pfam" id="PF13408"/>
    </source>
</evidence>
<dbReference type="InterPro" id="IPR038109">
    <property type="entry name" value="DNA_bind_recomb_sf"/>
</dbReference>
<organism evidence="5 6">
    <name type="scientific">Paenibacillus validus</name>
    <dbReference type="NCBI Taxonomy" id="44253"/>
    <lineage>
        <taxon>Bacteria</taxon>
        <taxon>Bacillati</taxon>
        <taxon>Bacillota</taxon>
        <taxon>Bacilli</taxon>
        <taxon>Bacillales</taxon>
        <taxon>Paenibacillaceae</taxon>
        <taxon>Paenibacillus</taxon>
    </lineage>
</organism>
<keyword evidence="1" id="KW-0238">DNA-binding</keyword>
<evidence type="ECO:0000259" key="3">
    <source>
        <dbReference type="Pfam" id="PF07508"/>
    </source>
</evidence>
<dbReference type="GO" id="GO:0003677">
    <property type="term" value="F:DNA binding"/>
    <property type="evidence" value="ECO:0007669"/>
    <property type="project" value="UniProtKB-KW"/>
</dbReference>
<evidence type="ECO:0000313" key="5">
    <source>
        <dbReference type="EMBL" id="MUG73847.1"/>
    </source>
</evidence>